<dbReference type="PANTHER" id="PTHR31707">
    <property type="entry name" value="PECTINESTERASE"/>
    <property type="match status" value="1"/>
</dbReference>
<organism evidence="7 8">
    <name type="scientific">Coffea canephora</name>
    <name type="common">Robusta coffee</name>
    <dbReference type="NCBI Taxonomy" id="49390"/>
    <lineage>
        <taxon>Eukaryota</taxon>
        <taxon>Viridiplantae</taxon>
        <taxon>Streptophyta</taxon>
        <taxon>Embryophyta</taxon>
        <taxon>Tracheophyta</taxon>
        <taxon>Spermatophyta</taxon>
        <taxon>Magnoliopsida</taxon>
        <taxon>eudicotyledons</taxon>
        <taxon>Gunneridae</taxon>
        <taxon>Pentapetalae</taxon>
        <taxon>asterids</taxon>
        <taxon>lamiids</taxon>
        <taxon>Gentianales</taxon>
        <taxon>Rubiaceae</taxon>
        <taxon>Ixoroideae</taxon>
        <taxon>Gardenieae complex</taxon>
        <taxon>Bertiereae - Coffeeae clade</taxon>
        <taxon>Coffeeae</taxon>
        <taxon>Coffea</taxon>
    </lineage>
</organism>
<dbReference type="Pfam" id="PF01095">
    <property type="entry name" value="Pectinesterase"/>
    <property type="match status" value="1"/>
</dbReference>
<dbReference type="GO" id="GO:0030599">
    <property type="term" value="F:pectinesterase activity"/>
    <property type="evidence" value="ECO:0007669"/>
    <property type="project" value="UniProtKB-EC"/>
</dbReference>
<dbReference type="PhylomeDB" id="A0A068VLB7"/>
<comment type="catalytic activity">
    <reaction evidence="5">
        <text>[(1-&gt;4)-alpha-D-galacturonosyl methyl ester](n) + n H2O = [(1-&gt;4)-alpha-D-galacturonosyl](n) + n methanol + n H(+)</text>
        <dbReference type="Rhea" id="RHEA:22380"/>
        <dbReference type="Rhea" id="RHEA-COMP:14570"/>
        <dbReference type="Rhea" id="RHEA-COMP:14573"/>
        <dbReference type="ChEBI" id="CHEBI:15377"/>
        <dbReference type="ChEBI" id="CHEBI:15378"/>
        <dbReference type="ChEBI" id="CHEBI:17790"/>
        <dbReference type="ChEBI" id="CHEBI:140522"/>
        <dbReference type="ChEBI" id="CHEBI:140523"/>
        <dbReference type="EC" id="3.1.1.11"/>
    </reaction>
</comment>
<proteinExistence type="predicted"/>
<evidence type="ECO:0000313" key="7">
    <source>
        <dbReference type="EMBL" id="CDP21397.1"/>
    </source>
</evidence>
<feature type="domain" description="Pectinesterase catalytic" evidence="6">
    <location>
        <begin position="28"/>
        <end position="87"/>
    </location>
</feature>
<dbReference type="Proteomes" id="UP000295252">
    <property type="component" value="Unassembled WGS sequence"/>
</dbReference>
<reference evidence="8" key="1">
    <citation type="journal article" date="2014" name="Science">
        <title>The coffee genome provides insight into the convergent evolution of caffeine biosynthesis.</title>
        <authorList>
            <person name="Denoeud F."/>
            <person name="Carretero-Paulet L."/>
            <person name="Dereeper A."/>
            <person name="Droc G."/>
            <person name="Guyot R."/>
            <person name="Pietrella M."/>
            <person name="Zheng C."/>
            <person name="Alberti A."/>
            <person name="Anthony F."/>
            <person name="Aprea G."/>
            <person name="Aury J.M."/>
            <person name="Bento P."/>
            <person name="Bernard M."/>
            <person name="Bocs S."/>
            <person name="Campa C."/>
            <person name="Cenci A."/>
            <person name="Combes M.C."/>
            <person name="Crouzillat D."/>
            <person name="Da Silva C."/>
            <person name="Daddiego L."/>
            <person name="De Bellis F."/>
            <person name="Dussert S."/>
            <person name="Garsmeur O."/>
            <person name="Gayraud T."/>
            <person name="Guignon V."/>
            <person name="Jahn K."/>
            <person name="Jamilloux V."/>
            <person name="Joet T."/>
            <person name="Labadie K."/>
            <person name="Lan T."/>
            <person name="Leclercq J."/>
            <person name="Lepelley M."/>
            <person name="Leroy T."/>
            <person name="Li L.T."/>
            <person name="Librado P."/>
            <person name="Lopez L."/>
            <person name="Munoz A."/>
            <person name="Noel B."/>
            <person name="Pallavicini A."/>
            <person name="Perrotta G."/>
            <person name="Poncet V."/>
            <person name="Pot D."/>
            <person name="Priyono X."/>
            <person name="Rigoreau M."/>
            <person name="Rouard M."/>
            <person name="Rozas J."/>
            <person name="Tranchant-Dubreuil C."/>
            <person name="VanBuren R."/>
            <person name="Zhang Q."/>
            <person name="Andrade A.C."/>
            <person name="Argout X."/>
            <person name="Bertrand B."/>
            <person name="de Kochko A."/>
            <person name="Graziosi G."/>
            <person name="Henry R.J."/>
            <person name="Jayarama X."/>
            <person name="Ming R."/>
            <person name="Nagai C."/>
            <person name="Rounsley S."/>
            <person name="Sankoff D."/>
            <person name="Giuliano G."/>
            <person name="Albert V.A."/>
            <person name="Wincker P."/>
            <person name="Lashermes P."/>
        </authorList>
    </citation>
    <scope>NUCLEOTIDE SEQUENCE [LARGE SCALE GENOMIC DNA]</scope>
    <source>
        <strain evidence="8">cv. DH200-94</strain>
    </source>
</reference>
<accession>A0A068VLB7</accession>
<evidence type="ECO:0000256" key="5">
    <source>
        <dbReference type="ARBA" id="ARBA00047928"/>
    </source>
</evidence>
<gene>
    <name evidence="7" type="ORF">GSCOC_T00009247001</name>
</gene>
<dbReference type="UniPathway" id="UPA00545">
    <property type="reaction ID" value="UER00823"/>
</dbReference>
<dbReference type="STRING" id="49390.A0A068VLB7"/>
<dbReference type="InterPro" id="IPR000070">
    <property type="entry name" value="Pectinesterase_cat"/>
</dbReference>
<dbReference type="Gramene" id="CDP21397">
    <property type="protein sequence ID" value="CDP21397"/>
    <property type="gene ID" value="GSCOC_T00009247001"/>
</dbReference>
<keyword evidence="4" id="KW-0961">Cell wall biogenesis/degradation</keyword>
<dbReference type="EMBL" id="HG742921">
    <property type="protein sequence ID" value="CDP21397.1"/>
    <property type="molecule type" value="Genomic_DNA"/>
</dbReference>
<keyword evidence="2" id="KW-0378">Hydrolase</keyword>
<evidence type="ECO:0000256" key="1">
    <source>
        <dbReference type="ARBA" id="ARBA00005184"/>
    </source>
</evidence>
<keyword evidence="8" id="KW-1185">Reference proteome</keyword>
<dbReference type="GO" id="GO:0042545">
    <property type="term" value="P:cell wall modification"/>
    <property type="evidence" value="ECO:0007669"/>
    <property type="project" value="InterPro"/>
</dbReference>
<name>A0A068VLB7_COFCA</name>
<protein>
    <submittedName>
        <fullName evidence="7">DH200=94 genomic scaffold, scaffold_3837</fullName>
    </submittedName>
</protein>
<evidence type="ECO:0000256" key="2">
    <source>
        <dbReference type="ARBA" id="ARBA00022801"/>
    </source>
</evidence>
<evidence type="ECO:0000313" key="8">
    <source>
        <dbReference type="Proteomes" id="UP000295252"/>
    </source>
</evidence>
<dbReference type="InParanoid" id="A0A068VLB7"/>
<evidence type="ECO:0000259" key="6">
    <source>
        <dbReference type="Pfam" id="PF01095"/>
    </source>
</evidence>
<dbReference type="AlphaFoldDB" id="A0A068VLB7"/>
<comment type="pathway">
    <text evidence="1">Glycan metabolism; pectin degradation; 2-dehydro-3-deoxy-D-gluconate from pectin: step 1/5.</text>
</comment>
<dbReference type="Gene3D" id="2.160.20.10">
    <property type="entry name" value="Single-stranded right-handed beta-helix, Pectin lyase-like"/>
    <property type="match status" value="1"/>
</dbReference>
<evidence type="ECO:0000256" key="3">
    <source>
        <dbReference type="ARBA" id="ARBA00023085"/>
    </source>
</evidence>
<sequence>MLFHNCQVIVRPRFSYALLILALKKAHERGTDSTRTYLGRPWKVYAQAVFLTTFLESLIHPEGWLPWNTPPDVIYYGEYHKKGLGSPMH</sequence>
<dbReference type="InterPro" id="IPR011050">
    <property type="entry name" value="Pectin_lyase_fold/virulence"/>
</dbReference>
<dbReference type="InterPro" id="IPR012334">
    <property type="entry name" value="Pectin_lyas_fold"/>
</dbReference>
<dbReference type="GO" id="GO:0045490">
    <property type="term" value="P:pectin catabolic process"/>
    <property type="evidence" value="ECO:0007669"/>
    <property type="project" value="UniProtKB-UniPathway"/>
</dbReference>
<keyword evidence="3" id="KW-0063">Aspartyl esterase</keyword>
<evidence type="ECO:0000256" key="4">
    <source>
        <dbReference type="ARBA" id="ARBA00023316"/>
    </source>
</evidence>
<dbReference type="SUPFAM" id="SSF51126">
    <property type="entry name" value="Pectin lyase-like"/>
    <property type="match status" value="1"/>
</dbReference>